<gene>
    <name evidence="1" type="ORF">CKJ66_04430</name>
</gene>
<proteinExistence type="predicted"/>
<evidence type="ECO:0000313" key="2">
    <source>
        <dbReference type="Proteomes" id="UP000217768"/>
    </source>
</evidence>
<dbReference type="AlphaFoldDB" id="A0A2A2ZNV2"/>
<accession>A0A2A2ZNV2</accession>
<dbReference type="EMBL" id="NSFD01000004">
    <property type="protein sequence ID" value="PBA28073.1"/>
    <property type="molecule type" value="Genomic_DNA"/>
</dbReference>
<dbReference type="RefSeq" id="WP_050594553.1">
    <property type="nucleotide sequence ID" value="NZ_NSEY01000007.1"/>
</dbReference>
<comment type="caution">
    <text evidence="1">The sequence shown here is derived from an EMBL/GenBank/DDBJ whole genome shotgun (WGS) entry which is preliminary data.</text>
</comment>
<name>A0A2A2ZNV2_MYCAV</name>
<evidence type="ECO:0000313" key="1">
    <source>
        <dbReference type="EMBL" id="PBA28073.1"/>
    </source>
</evidence>
<dbReference type="Proteomes" id="UP000217768">
    <property type="component" value="Unassembled WGS sequence"/>
</dbReference>
<protein>
    <submittedName>
        <fullName evidence="1">Uncharacterized protein</fullName>
    </submittedName>
</protein>
<sequence length="524" mass="57482">MGHKKVPLAWAGVTVLGVIVVILVVWWQLFPRLTAAQSMVDDLNPAFPVDRVEGDRGGINMVSAATDTGDAMMHPDGAAAEVPKLVEFISQQTRQPSQDVQAMLVRDYPHINGFLTSLPLPEVSAELPKLVHYLGTVLFMTPEQVDHMLQTDYPKIYQVIVNVPKLTAGWDAIPGTEKLTRFDGRPVRTMPQLRDYLSQEVVAPVERQQGNFRPLGVRGGVGFLAPLLLALGIVVILYGTTMVVVTWRRVPENRLRFAWSGVSVVGVAVVGLVLALNLFPRMIGGQELLDDTRPVFALDRIQGDRAGIEFISVFVNALGPAVLPDGGVTEEYPKLIERVANKVGVSTTEVRQLVAQDFPHTAKLLDGVPFSASSGEAYKLVDAVAAASHVSSAQMWQMVRAQFPQVYQLVTNLRKVTDGWTQVPGTDKLTRFDGSPSRSVPLIRDYFRDDVIPGLERQQKNFVIADTNWPPLVVFAPLLTAVGVGVVGYGLLLRRLTNRQLQRQRESLALLEPTSEVLIPADAS</sequence>
<organism evidence="1 2">
    <name type="scientific">Mycobacterium avium</name>
    <dbReference type="NCBI Taxonomy" id="1764"/>
    <lineage>
        <taxon>Bacteria</taxon>
        <taxon>Bacillati</taxon>
        <taxon>Actinomycetota</taxon>
        <taxon>Actinomycetes</taxon>
        <taxon>Mycobacteriales</taxon>
        <taxon>Mycobacteriaceae</taxon>
        <taxon>Mycobacterium</taxon>
        <taxon>Mycobacterium avium complex (MAC)</taxon>
    </lineage>
</organism>
<reference evidence="1 2" key="1">
    <citation type="submission" date="2017-08" db="EMBL/GenBank/DDBJ databases">
        <title>Phylogenetic analysis of Mycobacterium avium complex whole genomes.</title>
        <authorList>
            <person name="Caverly L.J."/>
            <person name="Spilker T."/>
            <person name="Lipuma J."/>
        </authorList>
    </citation>
    <scope>NUCLEOTIDE SEQUENCE [LARGE SCALE GENOMIC DNA]</scope>
    <source>
        <strain evidence="1 2">FLAC0165</strain>
    </source>
</reference>